<evidence type="ECO:0000313" key="6">
    <source>
        <dbReference type="Proteomes" id="UP000193920"/>
    </source>
</evidence>
<feature type="domain" description="NDT80" evidence="4">
    <location>
        <begin position="249"/>
        <end position="488"/>
    </location>
</feature>
<dbReference type="InterPro" id="IPR024061">
    <property type="entry name" value="NDT80_DNA-bd_dom"/>
</dbReference>
<dbReference type="SUPFAM" id="SSF49417">
    <property type="entry name" value="p53-like transcription factors"/>
    <property type="match status" value="1"/>
</dbReference>
<dbReference type="STRING" id="1754190.A0A1Y2E2K6"/>
<dbReference type="AlphaFoldDB" id="A0A1Y2E2K6"/>
<dbReference type="GO" id="GO:0003677">
    <property type="term" value="F:DNA binding"/>
    <property type="evidence" value="ECO:0007669"/>
    <property type="project" value="UniProtKB-KW"/>
</dbReference>
<feature type="region of interest" description="Disordered" evidence="3">
    <location>
        <begin position="511"/>
        <end position="547"/>
    </location>
</feature>
<dbReference type="PANTHER" id="PTHR35144">
    <property type="entry name" value="MEIOSIS-SPECIFIC TRANSCRIPTION FACTOR NDT80"/>
    <property type="match status" value="1"/>
</dbReference>
<evidence type="ECO:0000259" key="4">
    <source>
        <dbReference type="PROSITE" id="PS51517"/>
    </source>
</evidence>
<keyword evidence="1 2" id="KW-0238">DNA-binding</keyword>
<evidence type="ECO:0000256" key="1">
    <source>
        <dbReference type="ARBA" id="ARBA00023125"/>
    </source>
</evidence>
<dbReference type="EMBL" id="MCOG01000051">
    <property type="protein sequence ID" value="ORY65739.1"/>
    <property type="molecule type" value="Genomic_DNA"/>
</dbReference>
<evidence type="ECO:0000256" key="3">
    <source>
        <dbReference type="SAM" id="MobiDB-lite"/>
    </source>
</evidence>
<evidence type="ECO:0000256" key="2">
    <source>
        <dbReference type="PROSITE-ProRule" id="PRU00850"/>
    </source>
</evidence>
<dbReference type="Pfam" id="PF05224">
    <property type="entry name" value="NDT80_PhoG"/>
    <property type="match status" value="1"/>
</dbReference>
<dbReference type="InterPro" id="IPR008967">
    <property type="entry name" value="p53-like_TF_DNA-bd_sf"/>
</dbReference>
<accession>A0A1Y2E2K6</accession>
<dbReference type="GO" id="GO:0003700">
    <property type="term" value="F:DNA-binding transcription factor activity"/>
    <property type="evidence" value="ECO:0007669"/>
    <property type="project" value="UniProtKB-UniRule"/>
</dbReference>
<dbReference type="Proteomes" id="UP000193920">
    <property type="component" value="Unassembled WGS sequence"/>
</dbReference>
<dbReference type="InterPro" id="IPR052605">
    <property type="entry name" value="Fungal_trans_regulator"/>
</dbReference>
<feature type="region of interest" description="Disordered" evidence="3">
    <location>
        <begin position="252"/>
        <end position="273"/>
    </location>
</feature>
<dbReference type="PROSITE" id="PS51517">
    <property type="entry name" value="NDT80"/>
    <property type="match status" value="1"/>
</dbReference>
<evidence type="ECO:0000313" key="5">
    <source>
        <dbReference type="EMBL" id="ORY65739.1"/>
    </source>
</evidence>
<sequence length="692" mass="77348">MDRKNPIVNYPTPPTTSHNFSAFSLNIKSDSENYPYAYSPTINNCITSTDKFSIVSSNLCTEDNTSNPNLNMNMNMNNYNGINMYNTTSIISNNDGSTYNNSNGNNNNYNNAATGNTYPSSNQAPSYSNINYTNINNSIQPLSPKEMPYMDKSQVIVNNTQQNTPQNIISNYNQKSNQPSQSNYVNYNSNNNQINNNIINNSSTVEKSNGQKLSINTSFTGPNDHVSSPIVYSNGNENKFNIKTPIITKDKIKSNPIHTPPMTPMPEKNKKKRGEHIHYNIKTNMFEETRQYYELYNNNKSQTYDLQIIPKVDRGFFPTGPENDFTCYRRNYFQISVSFTANNIKNPNEFGTPFVLKYGDEYLNVENFYIGICAKVKGSNKEVKMVQQTAKREKGPQNKPVPKLCKPGGNPNYYHGLASNQCIVTFERLQFKSATPNTVKRSGSQQFYALVIDLYAETPTQKRYKIASIESKRLISPYTPSYSQIPYNENRNGYDNYNSTAAAAAASSTITGTSYPNENTGTNSTNSYYSLNNSSMNSSSSSSRNGYMYQTPPLPPQNPQSINTSIAYNVSKQEMISPYSTDGQNTYSPYVQGSVNIFSSQGQSSPATYPSNNYYPQNTNSGVQVSSPIHHPSLSQNVNTANGSSYYASNNQDIIFSTISNAADPSNNFIITQAQPPSTINAVEIFYINEFL</sequence>
<reference evidence="5 6" key="1">
    <citation type="submission" date="2016-08" db="EMBL/GenBank/DDBJ databases">
        <title>A Parts List for Fungal Cellulosomes Revealed by Comparative Genomics.</title>
        <authorList>
            <consortium name="DOE Joint Genome Institute"/>
            <person name="Haitjema C.H."/>
            <person name="Gilmore S.P."/>
            <person name="Henske J.K."/>
            <person name="Solomon K.V."/>
            <person name="De Groot R."/>
            <person name="Kuo A."/>
            <person name="Mondo S.J."/>
            <person name="Salamov A.A."/>
            <person name="Labutti K."/>
            <person name="Zhao Z."/>
            <person name="Chiniquy J."/>
            <person name="Barry K."/>
            <person name="Brewer H.M."/>
            <person name="Purvine S.O."/>
            <person name="Wright A.T."/>
            <person name="Boxma B."/>
            <person name="Van Alen T."/>
            <person name="Hackstein J.H."/>
            <person name="Baker S.E."/>
            <person name="Grigoriev I.V."/>
            <person name="O'Malley M.A."/>
        </authorList>
    </citation>
    <scope>NUCLEOTIDE SEQUENCE [LARGE SCALE GENOMIC DNA]</scope>
    <source>
        <strain evidence="5 6">G1</strain>
    </source>
</reference>
<dbReference type="OrthoDB" id="2288358at2759"/>
<protein>
    <submittedName>
        <fullName evidence="5">p53-like transcription factor</fullName>
    </submittedName>
</protein>
<keyword evidence="6" id="KW-1185">Reference proteome</keyword>
<comment type="caution">
    <text evidence="5">The sequence shown here is derived from an EMBL/GenBank/DDBJ whole genome shotgun (WGS) entry which is preliminary data.</text>
</comment>
<dbReference type="GO" id="GO:0051321">
    <property type="term" value="P:meiotic cell cycle"/>
    <property type="evidence" value="ECO:0007669"/>
    <property type="project" value="TreeGrafter"/>
</dbReference>
<proteinExistence type="predicted"/>
<dbReference type="GO" id="GO:0000228">
    <property type="term" value="C:nuclear chromosome"/>
    <property type="evidence" value="ECO:0007669"/>
    <property type="project" value="TreeGrafter"/>
</dbReference>
<dbReference type="GO" id="GO:0045944">
    <property type="term" value="P:positive regulation of transcription by RNA polymerase II"/>
    <property type="evidence" value="ECO:0007669"/>
    <property type="project" value="TreeGrafter"/>
</dbReference>
<feature type="DNA-binding region" description="NDT80" evidence="2">
    <location>
        <begin position="249"/>
        <end position="488"/>
    </location>
</feature>
<dbReference type="PANTHER" id="PTHR35144:SF2">
    <property type="entry name" value="MEIOSIS-SPECIFIC TRANSCRIPTION FACTOR NDT80"/>
    <property type="match status" value="1"/>
</dbReference>
<name>A0A1Y2E2K6_9FUNG</name>
<gene>
    <name evidence="5" type="ORF">LY90DRAFT_667995</name>
</gene>
<organism evidence="5 6">
    <name type="scientific">Neocallimastix californiae</name>
    <dbReference type="NCBI Taxonomy" id="1754190"/>
    <lineage>
        <taxon>Eukaryota</taxon>
        <taxon>Fungi</taxon>
        <taxon>Fungi incertae sedis</taxon>
        <taxon>Chytridiomycota</taxon>
        <taxon>Chytridiomycota incertae sedis</taxon>
        <taxon>Neocallimastigomycetes</taxon>
        <taxon>Neocallimastigales</taxon>
        <taxon>Neocallimastigaceae</taxon>
        <taxon>Neocallimastix</taxon>
    </lineage>
</organism>
<dbReference type="InterPro" id="IPR037141">
    <property type="entry name" value="NDT80_DNA-bd_dom_sf"/>
</dbReference>
<dbReference type="Gene3D" id="2.60.40.1390">
    <property type="entry name" value="NDT80 DNA-binding domain"/>
    <property type="match status" value="2"/>
</dbReference>